<comment type="caution">
    <text evidence="1">The sequence shown here is derived from an EMBL/GenBank/DDBJ whole genome shotgun (WGS) entry which is preliminary data.</text>
</comment>
<proteinExistence type="predicted"/>
<reference evidence="1 2" key="1">
    <citation type="submission" date="2020-08" db="EMBL/GenBank/DDBJ databases">
        <title>Genomic Encyclopedia of Type Strains, Phase IV (KMG-IV): sequencing the most valuable type-strain genomes for metagenomic binning, comparative biology and taxonomic classification.</title>
        <authorList>
            <person name="Goeker M."/>
        </authorList>
    </citation>
    <scope>NUCLEOTIDE SEQUENCE [LARGE SCALE GENOMIC DNA]</scope>
    <source>
        <strain evidence="1 2">DSM 100044</strain>
    </source>
</reference>
<dbReference type="AlphaFoldDB" id="A0A7W9BAC2"/>
<name>A0A7W9BAC2_9SPHN</name>
<gene>
    <name evidence="1" type="ORF">FHS94_000020</name>
</gene>
<evidence type="ECO:0000313" key="1">
    <source>
        <dbReference type="EMBL" id="MBB5713201.1"/>
    </source>
</evidence>
<dbReference type="Proteomes" id="UP000546200">
    <property type="component" value="Unassembled WGS sequence"/>
</dbReference>
<protein>
    <submittedName>
        <fullName evidence="1">Uncharacterized protein</fullName>
    </submittedName>
</protein>
<evidence type="ECO:0000313" key="2">
    <source>
        <dbReference type="Proteomes" id="UP000546200"/>
    </source>
</evidence>
<sequence length="79" mass="8603">MRAVYGPIPSRHVDLPSIPAELQDSVQRHQRHLAALVSSLRAAGLTEEVIDASVRQLLDSYHAELTSAMRALLQDTASA</sequence>
<organism evidence="1 2">
    <name type="scientific">Sphingomonas aerophila</name>
    <dbReference type="NCBI Taxonomy" id="1344948"/>
    <lineage>
        <taxon>Bacteria</taxon>
        <taxon>Pseudomonadati</taxon>
        <taxon>Pseudomonadota</taxon>
        <taxon>Alphaproteobacteria</taxon>
        <taxon>Sphingomonadales</taxon>
        <taxon>Sphingomonadaceae</taxon>
        <taxon>Sphingomonas</taxon>
    </lineage>
</organism>
<accession>A0A7W9BAC2</accession>
<dbReference type="EMBL" id="JACIJK010000001">
    <property type="protein sequence ID" value="MBB5713201.1"/>
    <property type="molecule type" value="Genomic_DNA"/>
</dbReference>
<keyword evidence="2" id="KW-1185">Reference proteome</keyword>